<evidence type="ECO:0000256" key="3">
    <source>
        <dbReference type="ARBA" id="ARBA00023315"/>
    </source>
</evidence>
<dbReference type="AlphaFoldDB" id="A0A2H5PWX7"/>
<name>A0A2H5PWX7_CITUN</name>
<dbReference type="Pfam" id="PF02458">
    <property type="entry name" value="Transferase"/>
    <property type="match status" value="1"/>
</dbReference>
<proteinExistence type="inferred from homology"/>
<dbReference type="InterPro" id="IPR050317">
    <property type="entry name" value="Plant_Fungal_Acyltransferase"/>
</dbReference>
<accession>A0A2H5PWX7</accession>
<gene>
    <name evidence="4" type="ORF">CUMW_175280</name>
</gene>
<evidence type="ECO:0008006" key="6">
    <source>
        <dbReference type="Google" id="ProtNLM"/>
    </source>
</evidence>
<dbReference type="GO" id="GO:0016747">
    <property type="term" value="F:acyltransferase activity, transferring groups other than amino-acyl groups"/>
    <property type="evidence" value="ECO:0007669"/>
    <property type="project" value="TreeGrafter"/>
</dbReference>
<sequence length="514" mass="57110">MKNNKWTKLNNLENTLVDWKNQGLGRLKIIPTTNPVPSSKLINNAHKKPNFVSSSDSPVARSHSQLLSVTPGANTMEIHVRKSTMIRPSQETPKHCLKVSDLDLLVPSVYVPTVYFYGRGGPNECSSNFFDAGLMKEALSNVLVPFYPVAGRLQKDERGRIEILCNGEGVLFSEAEASCVIDDFGDFSQGSKLLPLVPSVDHANDRSSSPLMLTQVTHFKCGGACIGLRLNHTLVDGLSAYHFVNSWAEITRGVPITIQPLFDRTILGVGVPNSPKFHHIEYDPPPTSLNTTISQTSGSICTVILKLSLDQINTLKAKSKNDHEPTIKYSRMTTIAAHIWRCVCRARGLSDDQVSKLHFPTDGRSRLNPPLPMGYFGNAIFTTALTASSGNIQSEPLNYTIERIHKAIKRMDDEYLKSALAYLKQQPDLTVLRKGAHTYKCPNLNIVNLASMPMYEANFGWGQPVFTRVVNTYFEGVAHIYPNPSSDGSLSVIINLENNHMQLFKKFFYGIFEE</sequence>
<evidence type="ECO:0000256" key="1">
    <source>
        <dbReference type="ARBA" id="ARBA00009861"/>
    </source>
</evidence>
<evidence type="ECO:0000313" key="5">
    <source>
        <dbReference type="Proteomes" id="UP000236630"/>
    </source>
</evidence>
<protein>
    <recommendedName>
        <fullName evidence="6">Shikimate O-hydroxycinnamoyltransferase</fullName>
    </recommendedName>
</protein>
<dbReference type="Gene3D" id="3.30.559.10">
    <property type="entry name" value="Chloramphenicol acetyltransferase-like domain"/>
    <property type="match status" value="2"/>
</dbReference>
<keyword evidence="5" id="KW-1185">Reference proteome</keyword>
<keyword evidence="3" id="KW-0012">Acyltransferase</keyword>
<organism evidence="4 5">
    <name type="scientific">Citrus unshiu</name>
    <name type="common">Satsuma mandarin</name>
    <name type="synonym">Citrus nobilis var. unshiu</name>
    <dbReference type="NCBI Taxonomy" id="55188"/>
    <lineage>
        <taxon>Eukaryota</taxon>
        <taxon>Viridiplantae</taxon>
        <taxon>Streptophyta</taxon>
        <taxon>Embryophyta</taxon>
        <taxon>Tracheophyta</taxon>
        <taxon>Spermatophyta</taxon>
        <taxon>Magnoliopsida</taxon>
        <taxon>eudicotyledons</taxon>
        <taxon>Gunneridae</taxon>
        <taxon>Pentapetalae</taxon>
        <taxon>rosids</taxon>
        <taxon>malvids</taxon>
        <taxon>Sapindales</taxon>
        <taxon>Rutaceae</taxon>
        <taxon>Aurantioideae</taxon>
        <taxon>Citrus</taxon>
    </lineage>
</organism>
<evidence type="ECO:0000313" key="4">
    <source>
        <dbReference type="EMBL" id="GAY56880.1"/>
    </source>
</evidence>
<dbReference type="FunFam" id="3.30.559.10:FF:000008">
    <property type="entry name" value="Tryptamine hydroxycinnamoyl transferase"/>
    <property type="match status" value="1"/>
</dbReference>
<dbReference type="Proteomes" id="UP000236630">
    <property type="component" value="Unassembled WGS sequence"/>
</dbReference>
<dbReference type="EMBL" id="BDQV01000148">
    <property type="protein sequence ID" value="GAY56880.1"/>
    <property type="molecule type" value="Genomic_DNA"/>
</dbReference>
<comment type="caution">
    <text evidence="4">The sequence shown here is derived from an EMBL/GenBank/DDBJ whole genome shotgun (WGS) entry which is preliminary data.</text>
</comment>
<comment type="similarity">
    <text evidence="1">Belongs to the plant acyltransferase family.</text>
</comment>
<dbReference type="PANTHER" id="PTHR31642:SF309">
    <property type="entry name" value="SHIKIMATE O-HYDROXYCINNAMOYLTRANSFERASE"/>
    <property type="match status" value="1"/>
</dbReference>
<dbReference type="InterPro" id="IPR023213">
    <property type="entry name" value="CAT-like_dom_sf"/>
</dbReference>
<dbReference type="STRING" id="55188.A0A2H5PWX7"/>
<dbReference type="PANTHER" id="PTHR31642">
    <property type="entry name" value="TRICHOTHECENE 3-O-ACETYLTRANSFERASE"/>
    <property type="match status" value="1"/>
</dbReference>
<reference evidence="4 5" key="1">
    <citation type="journal article" date="2017" name="Front. Genet.">
        <title>Draft sequencing of the heterozygous diploid genome of Satsuma (Citrus unshiu Marc.) using a hybrid assembly approach.</title>
        <authorList>
            <person name="Shimizu T."/>
            <person name="Tanizawa Y."/>
            <person name="Mochizuki T."/>
            <person name="Nagasaki H."/>
            <person name="Yoshioka T."/>
            <person name="Toyoda A."/>
            <person name="Fujiyama A."/>
            <person name="Kaminuma E."/>
            <person name="Nakamura Y."/>
        </authorList>
    </citation>
    <scope>NUCLEOTIDE SEQUENCE [LARGE SCALE GENOMIC DNA]</scope>
    <source>
        <strain evidence="5">cv. Miyagawa wase</strain>
    </source>
</reference>
<evidence type="ECO:0000256" key="2">
    <source>
        <dbReference type="ARBA" id="ARBA00022679"/>
    </source>
</evidence>
<keyword evidence="2" id="KW-0808">Transferase</keyword>